<gene>
    <name evidence="2" type="ordered locus">Os06g0257050</name>
    <name evidence="2" type="ORF">OSNPB_060257050</name>
</gene>
<dbReference type="Proteomes" id="UP000059680">
    <property type="component" value="Chromosome 6"/>
</dbReference>
<dbReference type="Gramene" id="Os06t0257050-00">
    <property type="protein sequence ID" value="Os06t0257050-00"/>
    <property type="gene ID" value="Os06g0257050"/>
</dbReference>
<sequence length="151" mass="16330">MECGVNLDGAVEEAVGVVGVGVAEDDGGGGEGGGGLGGDVGAGVGGVDLVDGARGVHVLGALPAGVVAEGVADLDVHRVGRRRRLHQVVRRPPHRLPRLRRVRPEAPPEVDQPPRHERRRERHREPELHVVAGVVVPSQRWWSVRRRWRRR</sequence>
<reference evidence="3" key="1">
    <citation type="journal article" date="2005" name="Nature">
        <title>The map-based sequence of the rice genome.</title>
        <authorList>
            <consortium name="International rice genome sequencing project (IRGSP)"/>
            <person name="Matsumoto T."/>
            <person name="Wu J."/>
            <person name="Kanamori H."/>
            <person name="Katayose Y."/>
            <person name="Fujisawa M."/>
            <person name="Namiki N."/>
            <person name="Mizuno H."/>
            <person name="Yamamoto K."/>
            <person name="Antonio B.A."/>
            <person name="Baba T."/>
            <person name="Sakata K."/>
            <person name="Nagamura Y."/>
            <person name="Aoki H."/>
            <person name="Arikawa K."/>
            <person name="Arita K."/>
            <person name="Bito T."/>
            <person name="Chiden Y."/>
            <person name="Fujitsuka N."/>
            <person name="Fukunaka R."/>
            <person name="Hamada M."/>
            <person name="Harada C."/>
            <person name="Hayashi A."/>
            <person name="Hijishita S."/>
            <person name="Honda M."/>
            <person name="Hosokawa S."/>
            <person name="Ichikawa Y."/>
            <person name="Idonuma A."/>
            <person name="Iijima M."/>
            <person name="Ikeda M."/>
            <person name="Ikeno M."/>
            <person name="Ito K."/>
            <person name="Ito S."/>
            <person name="Ito T."/>
            <person name="Ito Y."/>
            <person name="Ito Y."/>
            <person name="Iwabuchi A."/>
            <person name="Kamiya K."/>
            <person name="Karasawa W."/>
            <person name="Kurita K."/>
            <person name="Katagiri S."/>
            <person name="Kikuta A."/>
            <person name="Kobayashi H."/>
            <person name="Kobayashi N."/>
            <person name="Machita K."/>
            <person name="Maehara T."/>
            <person name="Masukawa M."/>
            <person name="Mizubayashi T."/>
            <person name="Mukai Y."/>
            <person name="Nagasaki H."/>
            <person name="Nagata Y."/>
            <person name="Naito S."/>
            <person name="Nakashima M."/>
            <person name="Nakama Y."/>
            <person name="Nakamichi Y."/>
            <person name="Nakamura M."/>
            <person name="Meguro A."/>
            <person name="Negishi M."/>
            <person name="Ohta I."/>
            <person name="Ohta T."/>
            <person name="Okamoto M."/>
            <person name="Ono N."/>
            <person name="Saji S."/>
            <person name="Sakaguchi M."/>
            <person name="Sakai K."/>
            <person name="Shibata M."/>
            <person name="Shimokawa T."/>
            <person name="Song J."/>
            <person name="Takazaki Y."/>
            <person name="Terasawa K."/>
            <person name="Tsugane M."/>
            <person name="Tsuji K."/>
            <person name="Ueda S."/>
            <person name="Waki K."/>
            <person name="Yamagata H."/>
            <person name="Yamamoto M."/>
            <person name="Yamamoto S."/>
            <person name="Yamane H."/>
            <person name="Yoshiki S."/>
            <person name="Yoshihara R."/>
            <person name="Yukawa K."/>
            <person name="Zhong H."/>
            <person name="Yano M."/>
            <person name="Yuan Q."/>
            <person name="Ouyang S."/>
            <person name="Liu J."/>
            <person name="Jones K.M."/>
            <person name="Gansberger K."/>
            <person name="Moffat K."/>
            <person name="Hill J."/>
            <person name="Bera J."/>
            <person name="Fadrosh D."/>
            <person name="Jin S."/>
            <person name="Johri S."/>
            <person name="Kim M."/>
            <person name="Overton L."/>
            <person name="Reardon M."/>
            <person name="Tsitrin T."/>
            <person name="Vuong H."/>
            <person name="Weaver B."/>
            <person name="Ciecko A."/>
            <person name="Tallon L."/>
            <person name="Jackson J."/>
            <person name="Pai G."/>
            <person name="Aken S.V."/>
            <person name="Utterback T."/>
            <person name="Reidmuller S."/>
            <person name="Feldblyum T."/>
            <person name="Hsiao J."/>
            <person name="Zismann V."/>
            <person name="Iobst S."/>
            <person name="de Vazeille A.R."/>
            <person name="Buell C.R."/>
            <person name="Ying K."/>
            <person name="Li Y."/>
            <person name="Lu T."/>
            <person name="Huang Y."/>
            <person name="Zhao Q."/>
            <person name="Feng Q."/>
            <person name="Zhang L."/>
            <person name="Zhu J."/>
            <person name="Weng Q."/>
            <person name="Mu J."/>
            <person name="Lu Y."/>
            <person name="Fan D."/>
            <person name="Liu Y."/>
            <person name="Guan J."/>
            <person name="Zhang Y."/>
            <person name="Yu S."/>
            <person name="Liu X."/>
            <person name="Zhang Y."/>
            <person name="Hong G."/>
            <person name="Han B."/>
            <person name="Choisne N."/>
            <person name="Demange N."/>
            <person name="Orjeda G."/>
            <person name="Samain S."/>
            <person name="Cattolico L."/>
            <person name="Pelletier E."/>
            <person name="Couloux A."/>
            <person name="Segurens B."/>
            <person name="Wincker P."/>
            <person name="D'Hont A."/>
            <person name="Scarpelli C."/>
            <person name="Weissenbach J."/>
            <person name="Salanoubat M."/>
            <person name="Quetier F."/>
            <person name="Yu Y."/>
            <person name="Kim H.R."/>
            <person name="Rambo T."/>
            <person name="Currie J."/>
            <person name="Collura K."/>
            <person name="Luo M."/>
            <person name="Yang T."/>
            <person name="Ammiraju J.S.S."/>
            <person name="Engler F."/>
            <person name="Soderlund C."/>
            <person name="Wing R.A."/>
            <person name="Palmer L.E."/>
            <person name="de la Bastide M."/>
            <person name="Spiegel L."/>
            <person name="Nascimento L."/>
            <person name="Zutavern T."/>
            <person name="O'Shaughnessy A."/>
            <person name="Dike S."/>
            <person name="Dedhia N."/>
            <person name="Preston R."/>
            <person name="Balija V."/>
            <person name="McCombie W.R."/>
            <person name="Chow T."/>
            <person name="Chen H."/>
            <person name="Chung M."/>
            <person name="Chen C."/>
            <person name="Shaw J."/>
            <person name="Wu H."/>
            <person name="Hsiao K."/>
            <person name="Chao Y."/>
            <person name="Chu M."/>
            <person name="Cheng C."/>
            <person name="Hour A."/>
            <person name="Lee P."/>
            <person name="Lin S."/>
            <person name="Lin Y."/>
            <person name="Liou J."/>
            <person name="Liu S."/>
            <person name="Hsing Y."/>
            <person name="Raghuvanshi S."/>
            <person name="Mohanty A."/>
            <person name="Bharti A.K."/>
            <person name="Gaur A."/>
            <person name="Gupta V."/>
            <person name="Kumar D."/>
            <person name="Ravi V."/>
            <person name="Vij S."/>
            <person name="Kapur A."/>
            <person name="Khurana P."/>
            <person name="Khurana P."/>
            <person name="Khurana J.P."/>
            <person name="Tyagi A.K."/>
            <person name="Gaikwad K."/>
            <person name="Singh A."/>
            <person name="Dalal V."/>
            <person name="Srivastava S."/>
            <person name="Dixit A."/>
            <person name="Pal A.K."/>
            <person name="Ghazi I.A."/>
            <person name="Yadav M."/>
            <person name="Pandit A."/>
            <person name="Bhargava A."/>
            <person name="Sureshbabu K."/>
            <person name="Batra K."/>
            <person name="Sharma T.R."/>
            <person name="Mohapatra T."/>
            <person name="Singh N.K."/>
            <person name="Messing J."/>
            <person name="Nelson A.B."/>
            <person name="Fuks G."/>
            <person name="Kavchok S."/>
            <person name="Keizer G."/>
            <person name="Linton E."/>
            <person name="Llaca V."/>
            <person name="Song R."/>
            <person name="Tanyolac B."/>
            <person name="Young S."/>
            <person name="Ho-Il K."/>
            <person name="Hahn J.H."/>
            <person name="Sangsakoo G."/>
            <person name="Vanavichit A."/>
            <person name="de Mattos Luiz.A.T."/>
            <person name="Zimmer P.D."/>
            <person name="Malone G."/>
            <person name="Dellagostin O."/>
            <person name="de Oliveira A.C."/>
            <person name="Bevan M."/>
            <person name="Bancroft I."/>
            <person name="Minx P."/>
            <person name="Cordum H."/>
            <person name="Wilson R."/>
            <person name="Cheng Z."/>
            <person name="Jin W."/>
            <person name="Jiang J."/>
            <person name="Leong S.A."/>
            <person name="Iwama H."/>
            <person name="Gojobori T."/>
            <person name="Itoh T."/>
            <person name="Niimura Y."/>
            <person name="Fujii Y."/>
            <person name="Habara T."/>
            <person name="Sakai H."/>
            <person name="Sato Y."/>
            <person name="Wilson G."/>
            <person name="Kumar K."/>
            <person name="McCouch S."/>
            <person name="Juretic N."/>
            <person name="Hoen D."/>
            <person name="Wright S."/>
            <person name="Bruskiewich R."/>
            <person name="Bureau T."/>
            <person name="Miyao A."/>
            <person name="Hirochika H."/>
            <person name="Nishikawa T."/>
            <person name="Kadowaki K."/>
            <person name="Sugiura M."/>
            <person name="Burr B."/>
            <person name="Sasaki T."/>
        </authorList>
    </citation>
    <scope>NUCLEOTIDE SEQUENCE [LARGE SCALE GENOMIC DNA]</scope>
    <source>
        <strain evidence="3">cv. Nipponbare</strain>
    </source>
</reference>
<reference evidence="2 3" key="2">
    <citation type="journal article" date="2013" name="Plant Cell Physiol.">
        <title>Rice Annotation Project Database (RAP-DB): an integrative and interactive database for rice genomics.</title>
        <authorList>
            <person name="Sakai H."/>
            <person name="Lee S.S."/>
            <person name="Tanaka T."/>
            <person name="Numa H."/>
            <person name="Kim J."/>
            <person name="Kawahara Y."/>
            <person name="Wakimoto H."/>
            <person name="Yang C.C."/>
            <person name="Iwamoto M."/>
            <person name="Abe T."/>
            <person name="Yamada Y."/>
            <person name="Muto A."/>
            <person name="Inokuchi H."/>
            <person name="Ikemura T."/>
            <person name="Matsumoto T."/>
            <person name="Sasaki T."/>
            <person name="Itoh T."/>
        </authorList>
    </citation>
    <scope>NUCLEOTIDE SEQUENCE [LARGE SCALE GENOMIC DNA]</scope>
    <source>
        <strain evidence="3">cv. Nipponbare</strain>
    </source>
</reference>
<evidence type="ECO:0000256" key="1">
    <source>
        <dbReference type="SAM" id="MobiDB-lite"/>
    </source>
</evidence>
<keyword evidence="3" id="KW-1185">Reference proteome</keyword>
<accession>A0A0P0WVF1</accession>
<feature type="compositionally biased region" description="Basic residues" evidence="1">
    <location>
        <begin position="85"/>
        <end position="101"/>
    </location>
</feature>
<evidence type="ECO:0000313" key="2">
    <source>
        <dbReference type="EMBL" id="BAS97103.1"/>
    </source>
</evidence>
<protein>
    <submittedName>
        <fullName evidence="2">Os06g0257050 protein</fullName>
    </submittedName>
</protein>
<evidence type="ECO:0000313" key="3">
    <source>
        <dbReference type="Proteomes" id="UP000059680"/>
    </source>
</evidence>
<dbReference type="EMBL" id="AP014962">
    <property type="protein sequence ID" value="BAS97103.1"/>
    <property type="molecule type" value="Genomic_DNA"/>
</dbReference>
<dbReference type="FunCoup" id="A0A0P0WVF1">
    <property type="interactions" value="35"/>
</dbReference>
<organism evidence="2 3">
    <name type="scientific">Oryza sativa subsp. japonica</name>
    <name type="common">Rice</name>
    <dbReference type="NCBI Taxonomy" id="39947"/>
    <lineage>
        <taxon>Eukaryota</taxon>
        <taxon>Viridiplantae</taxon>
        <taxon>Streptophyta</taxon>
        <taxon>Embryophyta</taxon>
        <taxon>Tracheophyta</taxon>
        <taxon>Spermatophyta</taxon>
        <taxon>Magnoliopsida</taxon>
        <taxon>Liliopsida</taxon>
        <taxon>Poales</taxon>
        <taxon>Poaceae</taxon>
        <taxon>BOP clade</taxon>
        <taxon>Oryzoideae</taxon>
        <taxon>Oryzeae</taxon>
        <taxon>Oryzinae</taxon>
        <taxon>Oryza</taxon>
        <taxon>Oryza sativa</taxon>
    </lineage>
</organism>
<feature type="region of interest" description="Disordered" evidence="1">
    <location>
        <begin position="85"/>
        <end position="126"/>
    </location>
</feature>
<name>A0A0P0WVF1_ORYSJ</name>
<reference evidence="2 3" key="3">
    <citation type="journal article" date="2013" name="Rice">
        <title>Improvement of the Oryza sativa Nipponbare reference genome using next generation sequence and optical map data.</title>
        <authorList>
            <person name="Kawahara Y."/>
            <person name="de la Bastide M."/>
            <person name="Hamilton J.P."/>
            <person name="Kanamori H."/>
            <person name="McCombie W.R."/>
            <person name="Ouyang S."/>
            <person name="Schwartz D.C."/>
            <person name="Tanaka T."/>
            <person name="Wu J."/>
            <person name="Zhou S."/>
            <person name="Childs K.L."/>
            <person name="Davidson R.M."/>
            <person name="Lin H."/>
            <person name="Quesada-Ocampo L."/>
            <person name="Vaillancourt B."/>
            <person name="Sakai H."/>
            <person name="Lee S.S."/>
            <person name="Kim J."/>
            <person name="Numa H."/>
            <person name="Itoh T."/>
            <person name="Buell C.R."/>
            <person name="Matsumoto T."/>
        </authorList>
    </citation>
    <scope>NUCLEOTIDE SEQUENCE [LARGE SCALE GENOMIC DNA]</scope>
    <source>
        <strain evidence="3">cv. Nipponbare</strain>
    </source>
</reference>
<dbReference type="AlphaFoldDB" id="A0A0P0WVF1"/>
<dbReference type="InParanoid" id="A0A0P0WVF1"/>
<proteinExistence type="predicted"/>
<dbReference type="PaxDb" id="39947-A0A0P0WVF1"/>